<keyword evidence="2" id="KW-0472">Membrane</keyword>
<gene>
    <name evidence="3" type="ORF">GCM10023205_45630</name>
</gene>
<feature type="compositionally biased region" description="Low complexity" evidence="1">
    <location>
        <begin position="188"/>
        <end position="200"/>
    </location>
</feature>
<evidence type="ECO:0000256" key="2">
    <source>
        <dbReference type="SAM" id="Phobius"/>
    </source>
</evidence>
<protein>
    <recommendedName>
        <fullName evidence="5">RDD family protein</fullName>
    </recommendedName>
</protein>
<feature type="transmembrane region" description="Helical" evidence="2">
    <location>
        <begin position="305"/>
        <end position="327"/>
    </location>
</feature>
<keyword evidence="2" id="KW-0812">Transmembrane</keyword>
<dbReference type="RefSeq" id="WP_345677475.1">
    <property type="nucleotide sequence ID" value="NZ_BAABHS010000016.1"/>
</dbReference>
<evidence type="ECO:0000313" key="3">
    <source>
        <dbReference type="EMBL" id="GAA4973946.1"/>
    </source>
</evidence>
<keyword evidence="4" id="KW-1185">Reference proteome</keyword>
<evidence type="ECO:0000256" key="1">
    <source>
        <dbReference type="SAM" id="MobiDB-lite"/>
    </source>
</evidence>
<dbReference type="EMBL" id="BAABHS010000016">
    <property type="protein sequence ID" value="GAA4973946.1"/>
    <property type="molecule type" value="Genomic_DNA"/>
</dbReference>
<sequence length="366" mass="37874">MTDTPTSQEGWLPPALLRAVWAQPGRLAEVMALFAVRHLGAGAAASAHARLESRDGRTDAELDDDAVRHGTLVTVTEGAFVGGPFLAFIPVAFCAALLGQARMVLEIAALHGRDTRSDARAADLLVLQGAYPDTLRAGAALAAVRAQATATPDAVAGEEPGEEPAAQAARPTDQPPGEPEDAGESGEAGDAAEPGEAAKPAKPRLTERFGALMRMAAVLGLITPEPGPRGRLRRILSWVYVAVLIVVGFAVPLVWIPAMGYGYERATPALGRRAVAYYTGAAPDAGDSAPLVVGRGFDPIGVVTFIRTLAAAAVPLAAVGFVVLADIRIGDSNLAAAGVAIVVATQVAAAAWVVYRLRKRHRTSGR</sequence>
<accession>A0ABP9HM81</accession>
<evidence type="ECO:0000313" key="4">
    <source>
        <dbReference type="Proteomes" id="UP001500466"/>
    </source>
</evidence>
<feature type="transmembrane region" description="Helical" evidence="2">
    <location>
        <begin position="78"/>
        <end position="98"/>
    </location>
</feature>
<feature type="region of interest" description="Disordered" evidence="1">
    <location>
        <begin position="151"/>
        <end position="203"/>
    </location>
</feature>
<evidence type="ECO:0008006" key="5">
    <source>
        <dbReference type="Google" id="ProtNLM"/>
    </source>
</evidence>
<keyword evidence="2" id="KW-1133">Transmembrane helix</keyword>
<reference evidence="4" key="1">
    <citation type="journal article" date="2019" name="Int. J. Syst. Evol. Microbiol.">
        <title>The Global Catalogue of Microorganisms (GCM) 10K type strain sequencing project: providing services to taxonomists for standard genome sequencing and annotation.</title>
        <authorList>
            <consortium name="The Broad Institute Genomics Platform"/>
            <consortium name="The Broad Institute Genome Sequencing Center for Infectious Disease"/>
            <person name="Wu L."/>
            <person name="Ma J."/>
        </authorList>
    </citation>
    <scope>NUCLEOTIDE SEQUENCE [LARGE SCALE GENOMIC DNA]</scope>
    <source>
        <strain evidence="4">JCM 17986</strain>
    </source>
</reference>
<organism evidence="3 4">
    <name type="scientific">Yinghuangia aomiensis</name>
    <dbReference type="NCBI Taxonomy" id="676205"/>
    <lineage>
        <taxon>Bacteria</taxon>
        <taxon>Bacillati</taxon>
        <taxon>Actinomycetota</taxon>
        <taxon>Actinomycetes</taxon>
        <taxon>Kitasatosporales</taxon>
        <taxon>Streptomycetaceae</taxon>
        <taxon>Yinghuangia</taxon>
    </lineage>
</organism>
<feature type="transmembrane region" description="Helical" evidence="2">
    <location>
        <begin position="238"/>
        <end position="258"/>
    </location>
</feature>
<proteinExistence type="predicted"/>
<comment type="caution">
    <text evidence="3">The sequence shown here is derived from an EMBL/GenBank/DDBJ whole genome shotgun (WGS) entry which is preliminary data.</text>
</comment>
<feature type="compositionally biased region" description="Low complexity" evidence="1">
    <location>
        <begin position="151"/>
        <end position="171"/>
    </location>
</feature>
<dbReference type="Proteomes" id="UP001500466">
    <property type="component" value="Unassembled WGS sequence"/>
</dbReference>
<feature type="transmembrane region" description="Helical" evidence="2">
    <location>
        <begin position="334"/>
        <end position="355"/>
    </location>
</feature>
<name>A0ABP9HM81_9ACTN</name>